<keyword evidence="2" id="KW-1185">Reference proteome</keyword>
<name>A0ACC2QWS6_9NEOP</name>
<evidence type="ECO:0000313" key="2">
    <source>
        <dbReference type="Proteomes" id="UP001231649"/>
    </source>
</evidence>
<dbReference type="Proteomes" id="UP001231649">
    <property type="component" value="Chromosome 9"/>
</dbReference>
<comment type="caution">
    <text evidence="1">The sequence shown here is derived from an EMBL/GenBank/DDBJ whole genome shotgun (WGS) entry which is preliminary data.</text>
</comment>
<evidence type="ECO:0000313" key="1">
    <source>
        <dbReference type="EMBL" id="KAJ8727842.1"/>
    </source>
</evidence>
<gene>
    <name evidence="1" type="ORF">PYW08_016227</name>
</gene>
<protein>
    <submittedName>
        <fullName evidence="1">Uncharacterized protein</fullName>
    </submittedName>
</protein>
<accession>A0ACC2QWS6</accession>
<sequence length="299" mass="34269">MLLQFVQLNDPDTNMLKTYYFVCLSFFLITTVYVQCNAFVYDIKAGGWLKPHSLPATWIDAFLECQNEDSVLASPLNKGLAETLRTQIGQLQGSDIYLGVHDFHSKGLFVSVEGVPLSAMDLRLDSQNDEEGHLDCLTMSANGSVHYSSCSHPLPFICYRHDNEFINECDYEYQYNEQMGRCYKVHVQEEAWTRAYEICASEGGHLVILNDEEEAKIVKNMFPANEGIQFHIGLRAWGPERIWTTIHGESINDVFNHWNTSQPDNWYGSQDRASYLRNGYMDDVQPWTVAMFVCEKSPK</sequence>
<organism evidence="1 2">
    <name type="scientific">Mythimna loreyi</name>
    <dbReference type="NCBI Taxonomy" id="667449"/>
    <lineage>
        <taxon>Eukaryota</taxon>
        <taxon>Metazoa</taxon>
        <taxon>Ecdysozoa</taxon>
        <taxon>Arthropoda</taxon>
        <taxon>Hexapoda</taxon>
        <taxon>Insecta</taxon>
        <taxon>Pterygota</taxon>
        <taxon>Neoptera</taxon>
        <taxon>Endopterygota</taxon>
        <taxon>Lepidoptera</taxon>
        <taxon>Glossata</taxon>
        <taxon>Ditrysia</taxon>
        <taxon>Noctuoidea</taxon>
        <taxon>Noctuidae</taxon>
        <taxon>Noctuinae</taxon>
        <taxon>Hadenini</taxon>
        <taxon>Mythimna</taxon>
    </lineage>
</organism>
<proteinExistence type="predicted"/>
<dbReference type="EMBL" id="CM056785">
    <property type="protein sequence ID" value="KAJ8727842.1"/>
    <property type="molecule type" value="Genomic_DNA"/>
</dbReference>
<reference evidence="1" key="1">
    <citation type="submission" date="2023-03" db="EMBL/GenBank/DDBJ databases">
        <title>Chromosome-level genomes of two armyworms, Mythimna separata and Mythimna loreyi, provide insights into the biosynthesis and reception of sex pheromones.</title>
        <authorList>
            <person name="Zhao H."/>
        </authorList>
    </citation>
    <scope>NUCLEOTIDE SEQUENCE</scope>
    <source>
        <strain evidence="1">BeijingLab</strain>
    </source>
</reference>